<protein>
    <recommendedName>
        <fullName evidence="5">Growth/differentiation factor</fullName>
    </recommendedName>
</protein>
<accession>A0A2U2RNS6</accession>
<keyword evidence="2" id="KW-0472">Membrane</keyword>
<evidence type="ECO:0000256" key="2">
    <source>
        <dbReference type="SAM" id="Phobius"/>
    </source>
</evidence>
<dbReference type="AlphaFoldDB" id="A0A2U2RNS6"/>
<evidence type="ECO:0000313" key="4">
    <source>
        <dbReference type="Proteomes" id="UP000245590"/>
    </source>
</evidence>
<feature type="region of interest" description="Disordered" evidence="1">
    <location>
        <begin position="70"/>
        <end position="102"/>
    </location>
</feature>
<dbReference type="RefSeq" id="WP_109274409.1">
    <property type="nucleotide sequence ID" value="NZ_QFKX01000001.1"/>
</dbReference>
<evidence type="ECO:0008006" key="5">
    <source>
        <dbReference type="Google" id="ProtNLM"/>
    </source>
</evidence>
<keyword evidence="4" id="KW-1185">Reference proteome</keyword>
<dbReference type="EMBL" id="QFKX01000001">
    <property type="protein sequence ID" value="PWH07523.1"/>
    <property type="molecule type" value="Genomic_DNA"/>
</dbReference>
<dbReference type="Proteomes" id="UP000245590">
    <property type="component" value="Unassembled WGS sequence"/>
</dbReference>
<evidence type="ECO:0000256" key="1">
    <source>
        <dbReference type="SAM" id="MobiDB-lite"/>
    </source>
</evidence>
<sequence>MESVLAAQVLLADGGSSEGGLFALALPFVVGPAVFGAIYGGIYRYYRNKDKRFTYERETDIHVGNLQAFDHHAGSKNRQRSATMSGANQDDPLTRVGRMEVR</sequence>
<keyword evidence="2" id="KW-1133">Transmembrane helix</keyword>
<keyword evidence="2" id="KW-0812">Transmembrane</keyword>
<reference evidence="3 4" key="1">
    <citation type="submission" date="2018-05" db="EMBL/GenBank/DDBJ databases">
        <title>Brachybacterium sp. M1HQ-2T, whole genome shotgun sequence.</title>
        <authorList>
            <person name="Tuo L."/>
        </authorList>
    </citation>
    <scope>NUCLEOTIDE SEQUENCE [LARGE SCALE GENOMIC DNA]</scope>
    <source>
        <strain evidence="3 4">M1HQ-2</strain>
    </source>
</reference>
<dbReference type="OrthoDB" id="6001663at2"/>
<organism evidence="3 4">
    <name type="scientific">Brachybacterium endophyticum</name>
    <dbReference type="NCBI Taxonomy" id="2182385"/>
    <lineage>
        <taxon>Bacteria</taxon>
        <taxon>Bacillati</taxon>
        <taxon>Actinomycetota</taxon>
        <taxon>Actinomycetes</taxon>
        <taxon>Micrococcales</taxon>
        <taxon>Dermabacteraceae</taxon>
        <taxon>Brachybacterium</taxon>
    </lineage>
</organism>
<comment type="caution">
    <text evidence="3">The sequence shown here is derived from an EMBL/GenBank/DDBJ whole genome shotgun (WGS) entry which is preliminary data.</text>
</comment>
<feature type="transmembrane region" description="Helical" evidence="2">
    <location>
        <begin position="20"/>
        <end position="42"/>
    </location>
</feature>
<evidence type="ECO:0000313" key="3">
    <source>
        <dbReference type="EMBL" id="PWH07523.1"/>
    </source>
</evidence>
<gene>
    <name evidence="3" type="ORF">DEO23_02530</name>
</gene>
<proteinExistence type="predicted"/>
<name>A0A2U2RNS6_9MICO</name>